<gene>
    <name evidence="1" type="ORF">UFOVP267_23</name>
</gene>
<sequence length="57" mass="6843">MIRKRQIQELQPKTEQQFYDELRNNVIEEVAREIEKFTAFGQDTLDSLAIYIRGLKK</sequence>
<organism evidence="1">
    <name type="scientific">uncultured Caudovirales phage</name>
    <dbReference type="NCBI Taxonomy" id="2100421"/>
    <lineage>
        <taxon>Viruses</taxon>
        <taxon>Duplodnaviria</taxon>
        <taxon>Heunggongvirae</taxon>
        <taxon>Uroviricota</taxon>
        <taxon>Caudoviricetes</taxon>
        <taxon>Peduoviridae</taxon>
        <taxon>Maltschvirus</taxon>
        <taxon>Maltschvirus maltsch</taxon>
    </lineage>
</organism>
<proteinExistence type="predicted"/>
<accession>A0A6J5LKN0</accession>
<name>A0A6J5LKN0_9CAUD</name>
<protein>
    <submittedName>
        <fullName evidence="1">Uncharacterized protein</fullName>
    </submittedName>
</protein>
<dbReference type="EMBL" id="LR796282">
    <property type="protein sequence ID" value="CAB4134112.1"/>
    <property type="molecule type" value="Genomic_DNA"/>
</dbReference>
<evidence type="ECO:0000313" key="1">
    <source>
        <dbReference type="EMBL" id="CAB4134112.1"/>
    </source>
</evidence>
<reference evidence="1" key="1">
    <citation type="submission" date="2020-04" db="EMBL/GenBank/DDBJ databases">
        <authorList>
            <person name="Chiriac C."/>
            <person name="Salcher M."/>
            <person name="Ghai R."/>
            <person name="Kavagutti S V."/>
        </authorList>
    </citation>
    <scope>NUCLEOTIDE SEQUENCE</scope>
</reference>